<keyword evidence="6" id="KW-1185">Reference proteome</keyword>
<dbReference type="EMBL" id="JABAIA010000024">
    <property type="protein sequence ID" value="NLR69246.1"/>
    <property type="molecule type" value="Genomic_DNA"/>
</dbReference>
<dbReference type="InterPro" id="IPR049900">
    <property type="entry name" value="PKS_mFAS_DH"/>
</dbReference>
<dbReference type="GO" id="GO:0004312">
    <property type="term" value="F:fatty acid synthase activity"/>
    <property type="evidence" value="ECO:0007669"/>
    <property type="project" value="TreeGrafter"/>
</dbReference>
<dbReference type="InterPro" id="IPR049552">
    <property type="entry name" value="PKS_DH_N"/>
</dbReference>
<dbReference type="PANTHER" id="PTHR43775">
    <property type="entry name" value="FATTY ACID SYNTHASE"/>
    <property type="match status" value="1"/>
</dbReference>
<protein>
    <recommendedName>
        <fullName evidence="4">PKS/mFAS DH domain-containing protein</fullName>
    </recommendedName>
</protein>
<dbReference type="PANTHER" id="PTHR43775:SF37">
    <property type="entry name" value="SI:DKEY-61P9.11"/>
    <property type="match status" value="1"/>
</dbReference>
<dbReference type="Pfam" id="PF21089">
    <property type="entry name" value="PKS_DH_N"/>
    <property type="match status" value="1"/>
</dbReference>
<feature type="non-terminal residue" evidence="5">
    <location>
        <position position="1"/>
    </location>
</feature>
<name>A0A847S2Z2_9BACT</name>
<dbReference type="PROSITE" id="PS52019">
    <property type="entry name" value="PKS_MFAS_DH"/>
    <property type="match status" value="1"/>
</dbReference>
<gene>
    <name evidence="5" type="ORF">HGH92_33455</name>
</gene>
<dbReference type="InterPro" id="IPR050091">
    <property type="entry name" value="PKS_NRPS_Biosynth_Enz"/>
</dbReference>
<evidence type="ECO:0000256" key="2">
    <source>
        <dbReference type="ARBA" id="ARBA00022553"/>
    </source>
</evidence>
<dbReference type="InterPro" id="IPR054514">
    <property type="entry name" value="RhiE-like_linker"/>
</dbReference>
<comment type="caution">
    <text evidence="3">Lacks conserved residue(s) required for the propagation of feature annotation.</text>
</comment>
<dbReference type="GO" id="GO:0071770">
    <property type="term" value="P:DIM/DIP cell wall layer assembly"/>
    <property type="evidence" value="ECO:0007669"/>
    <property type="project" value="TreeGrafter"/>
</dbReference>
<keyword evidence="2" id="KW-0597">Phosphoprotein</keyword>
<keyword evidence="1" id="KW-0596">Phosphopantetheine</keyword>
<proteinExistence type="predicted"/>
<dbReference type="Gene3D" id="3.30.70.3290">
    <property type="match status" value="1"/>
</dbReference>
<comment type="caution">
    <text evidence="5">The sequence shown here is derived from an EMBL/GenBank/DDBJ whole genome shotgun (WGS) entry which is preliminary data.</text>
</comment>
<organism evidence="5 6">
    <name type="scientific">Chitinophaga varians</name>
    <dbReference type="NCBI Taxonomy" id="2202339"/>
    <lineage>
        <taxon>Bacteria</taxon>
        <taxon>Pseudomonadati</taxon>
        <taxon>Bacteroidota</taxon>
        <taxon>Chitinophagia</taxon>
        <taxon>Chitinophagales</taxon>
        <taxon>Chitinophagaceae</taxon>
        <taxon>Chitinophaga</taxon>
    </lineage>
</organism>
<evidence type="ECO:0000256" key="1">
    <source>
        <dbReference type="ARBA" id="ARBA00022450"/>
    </source>
</evidence>
<reference evidence="5 6" key="1">
    <citation type="submission" date="2020-04" db="EMBL/GenBank/DDBJ databases">
        <authorList>
            <person name="Yin C."/>
        </authorList>
    </citation>
    <scope>NUCLEOTIDE SEQUENCE [LARGE SCALE GENOMIC DNA]</scope>
    <source>
        <strain evidence="5 6">Ae27</strain>
    </source>
</reference>
<dbReference type="GO" id="GO:0005737">
    <property type="term" value="C:cytoplasm"/>
    <property type="evidence" value="ECO:0007669"/>
    <property type="project" value="TreeGrafter"/>
</dbReference>
<accession>A0A847S2Z2</accession>
<sequence length="212" mass="24264">ISLHDVGYTLQTGREAMDERLAVVVKDVPSLLAQLEKYISGEPGEYYHDNCRKEKEESVATEMLSIQDLAMVGRSWVKGATINWQELYSAGQKPRQISLPTYPFEQKRYWIPIRETAYKRNSYRLHPLLHCNESNLKEQKFTSVYTGSEFFLNEHRLYNDKVLPGAAYLELARVAGELSTGAGVTGLRDVTWQRLLKVEDQATPVHVRVETS</sequence>
<feature type="non-terminal residue" evidence="5">
    <location>
        <position position="212"/>
    </location>
</feature>
<feature type="domain" description="PKS/mFAS DH" evidence="4">
    <location>
        <begin position="126"/>
        <end position="212"/>
    </location>
</feature>
<dbReference type="GO" id="GO:0005886">
    <property type="term" value="C:plasma membrane"/>
    <property type="evidence" value="ECO:0007669"/>
    <property type="project" value="TreeGrafter"/>
</dbReference>
<dbReference type="AlphaFoldDB" id="A0A847S2Z2"/>
<evidence type="ECO:0000259" key="4">
    <source>
        <dbReference type="PROSITE" id="PS52019"/>
    </source>
</evidence>
<evidence type="ECO:0000256" key="3">
    <source>
        <dbReference type="PROSITE-ProRule" id="PRU01363"/>
    </source>
</evidence>
<dbReference type="Proteomes" id="UP000570474">
    <property type="component" value="Unassembled WGS sequence"/>
</dbReference>
<dbReference type="RefSeq" id="WP_168875208.1">
    <property type="nucleotide sequence ID" value="NZ_JABAIA010000024.1"/>
</dbReference>
<evidence type="ECO:0000313" key="6">
    <source>
        <dbReference type="Proteomes" id="UP000570474"/>
    </source>
</evidence>
<evidence type="ECO:0000313" key="5">
    <source>
        <dbReference type="EMBL" id="NLR69246.1"/>
    </source>
</evidence>
<dbReference type="Gene3D" id="3.10.129.10">
    <property type="entry name" value="Hotdog Thioesterase"/>
    <property type="match status" value="1"/>
</dbReference>
<dbReference type="Pfam" id="PF22336">
    <property type="entry name" value="RhiE-like_linker"/>
    <property type="match status" value="1"/>
</dbReference>
<dbReference type="GO" id="GO:0006633">
    <property type="term" value="P:fatty acid biosynthetic process"/>
    <property type="evidence" value="ECO:0007669"/>
    <property type="project" value="TreeGrafter"/>
</dbReference>